<evidence type="ECO:0000259" key="1">
    <source>
        <dbReference type="PROSITE" id="PS51819"/>
    </source>
</evidence>
<evidence type="ECO:0000313" key="2">
    <source>
        <dbReference type="EMBL" id="MRI82438.1"/>
    </source>
</evidence>
<feature type="domain" description="VOC" evidence="1">
    <location>
        <begin position="3"/>
        <end position="132"/>
    </location>
</feature>
<accession>A0A6I2GM51</accession>
<dbReference type="Proteomes" id="UP000469870">
    <property type="component" value="Unassembled WGS sequence"/>
</dbReference>
<dbReference type="PANTHER" id="PTHR36503:SF1">
    <property type="entry name" value="BLR2520 PROTEIN"/>
    <property type="match status" value="1"/>
</dbReference>
<dbReference type="InterPro" id="IPR029068">
    <property type="entry name" value="Glyas_Bleomycin-R_OHBP_Dase"/>
</dbReference>
<dbReference type="InterPro" id="IPR037523">
    <property type="entry name" value="VOC_core"/>
</dbReference>
<gene>
    <name evidence="3" type="ORF">GIY09_10680</name>
    <name evidence="2" type="ORF">GIY11_10495</name>
</gene>
<dbReference type="InterPro" id="IPR004360">
    <property type="entry name" value="Glyas_Fos-R_dOase_dom"/>
</dbReference>
<reference evidence="4 5" key="1">
    <citation type="submission" date="2019-11" db="EMBL/GenBank/DDBJ databases">
        <title>Characterisation of Fundicoccus ignavus gen. nov. sp. nov., a novel genus of the family Aerococcaceae isolated from bulk tank milk.</title>
        <authorList>
            <person name="Siebert A."/>
            <person name="Huptas C."/>
            <person name="Wenning M."/>
            <person name="Scherer S."/>
            <person name="Doll E.V."/>
        </authorList>
    </citation>
    <scope>NUCLEOTIDE SEQUENCE [LARGE SCALE GENOMIC DNA]</scope>
    <source>
        <strain evidence="2 5">DSM 109653</strain>
        <strain evidence="3 4">WS4759</strain>
    </source>
</reference>
<dbReference type="PROSITE" id="PS51819">
    <property type="entry name" value="VOC"/>
    <property type="match status" value="1"/>
</dbReference>
<dbReference type="Proteomes" id="UP000430975">
    <property type="component" value="Unassembled WGS sequence"/>
</dbReference>
<comment type="caution">
    <text evidence="3">The sequence shown here is derived from an EMBL/GenBank/DDBJ whole genome shotgun (WGS) entry which is preliminary data.</text>
</comment>
<organism evidence="3 4">
    <name type="scientific">Fundicoccus ignavus</name>
    <dbReference type="NCBI Taxonomy" id="2664442"/>
    <lineage>
        <taxon>Bacteria</taxon>
        <taxon>Bacillati</taxon>
        <taxon>Bacillota</taxon>
        <taxon>Bacilli</taxon>
        <taxon>Lactobacillales</taxon>
        <taxon>Aerococcaceae</taxon>
        <taxon>Fundicoccus</taxon>
    </lineage>
</organism>
<dbReference type="PANTHER" id="PTHR36503">
    <property type="entry name" value="BLR2520 PROTEIN"/>
    <property type="match status" value="1"/>
</dbReference>
<protein>
    <submittedName>
        <fullName evidence="3">VOC family protein</fullName>
    </submittedName>
</protein>
<sequence>MDRLNLLTLGVKDIVGSLKFYRDGLGFDVSIIGDEEQPGVIFFKNKGTKISLFPVEELILDIASEEELTAPTGFTGVTLAYNGKSKAEVDEVMEQAVAAGAEMIKAPQATSWGGYGGYFKELNGFYWEVAYGPDWEFDENDMLIV</sequence>
<dbReference type="Pfam" id="PF00903">
    <property type="entry name" value="Glyoxalase"/>
    <property type="match status" value="1"/>
</dbReference>
<dbReference type="SUPFAM" id="SSF54593">
    <property type="entry name" value="Glyoxalase/Bleomycin resistance protein/Dihydroxybiphenyl dioxygenase"/>
    <property type="match status" value="1"/>
</dbReference>
<name>A0A6I2GM51_9LACT</name>
<proteinExistence type="predicted"/>
<evidence type="ECO:0000313" key="4">
    <source>
        <dbReference type="Proteomes" id="UP000430975"/>
    </source>
</evidence>
<dbReference type="EMBL" id="WJQS01000011">
    <property type="protein sequence ID" value="MRI86309.1"/>
    <property type="molecule type" value="Genomic_DNA"/>
</dbReference>
<dbReference type="Gene3D" id="3.10.180.10">
    <property type="entry name" value="2,3-Dihydroxybiphenyl 1,2-Dioxygenase, domain 1"/>
    <property type="match status" value="1"/>
</dbReference>
<evidence type="ECO:0000313" key="3">
    <source>
        <dbReference type="EMBL" id="MRI86309.1"/>
    </source>
</evidence>
<dbReference type="EMBL" id="WJQR01000011">
    <property type="protein sequence ID" value="MRI82438.1"/>
    <property type="molecule type" value="Genomic_DNA"/>
</dbReference>
<keyword evidence="4" id="KW-1185">Reference proteome</keyword>
<evidence type="ECO:0000313" key="5">
    <source>
        <dbReference type="Proteomes" id="UP000469870"/>
    </source>
</evidence>
<dbReference type="AlphaFoldDB" id="A0A6I2GM51"/>